<name>A0A3P7RDS9_DIBLA</name>
<sequence length="248" mass="27013">MRMTETAVNLLNVNLDSPKEMLKLHLGLPWEQSGLPNSLHALVCAVVVVMKTDQSTGQQARGQRRASSAASSPLVLATLAVSTAAFVLRQQQQQEPRTGEVLSDRFVQQLNLLISDEPSSSSSGLNFPFMHIYFQLQIAYATLVTLGAVLIASMDSEGEQDHEELGSLDTVSSCFPSGRLVHRLAVRLDRLAQSDREKEVCGVIFPRLLGRPSMRTGSVQPLSQAALSQVISTFKNVIRSTDALLKGQ</sequence>
<keyword evidence="1" id="KW-1133">Transmembrane helix</keyword>
<protein>
    <submittedName>
        <fullName evidence="2">Uncharacterized protein</fullName>
    </submittedName>
</protein>
<evidence type="ECO:0000313" key="3">
    <source>
        <dbReference type="Proteomes" id="UP000281553"/>
    </source>
</evidence>
<proteinExistence type="predicted"/>
<keyword evidence="3" id="KW-1185">Reference proteome</keyword>
<keyword evidence="1" id="KW-0812">Transmembrane</keyword>
<evidence type="ECO:0000256" key="1">
    <source>
        <dbReference type="SAM" id="Phobius"/>
    </source>
</evidence>
<feature type="transmembrane region" description="Helical" evidence="1">
    <location>
        <begin position="132"/>
        <end position="152"/>
    </location>
</feature>
<feature type="transmembrane region" description="Helical" evidence="1">
    <location>
        <begin position="69"/>
        <end position="88"/>
    </location>
</feature>
<keyword evidence="1" id="KW-0472">Membrane</keyword>
<dbReference type="Proteomes" id="UP000281553">
    <property type="component" value="Unassembled WGS sequence"/>
</dbReference>
<gene>
    <name evidence="2" type="ORF">DILT_LOCUS18613</name>
</gene>
<accession>A0A3P7RDS9</accession>
<dbReference type="EMBL" id="UYRU01102184">
    <property type="protein sequence ID" value="VDN41682.1"/>
    <property type="molecule type" value="Genomic_DNA"/>
</dbReference>
<dbReference type="AlphaFoldDB" id="A0A3P7RDS9"/>
<reference evidence="2 3" key="1">
    <citation type="submission" date="2018-11" db="EMBL/GenBank/DDBJ databases">
        <authorList>
            <consortium name="Pathogen Informatics"/>
        </authorList>
    </citation>
    <scope>NUCLEOTIDE SEQUENCE [LARGE SCALE GENOMIC DNA]</scope>
</reference>
<organism evidence="2 3">
    <name type="scientific">Dibothriocephalus latus</name>
    <name type="common">Fish tapeworm</name>
    <name type="synonym">Diphyllobothrium latum</name>
    <dbReference type="NCBI Taxonomy" id="60516"/>
    <lineage>
        <taxon>Eukaryota</taxon>
        <taxon>Metazoa</taxon>
        <taxon>Spiralia</taxon>
        <taxon>Lophotrochozoa</taxon>
        <taxon>Platyhelminthes</taxon>
        <taxon>Cestoda</taxon>
        <taxon>Eucestoda</taxon>
        <taxon>Diphyllobothriidea</taxon>
        <taxon>Diphyllobothriidae</taxon>
        <taxon>Dibothriocephalus</taxon>
    </lineage>
</organism>
<evidence type="ECO:0000313" key="2">
    <source>
        <dbReference type="EMBL" id="VDN41682.1"/>
    </source>
</evidence>